<protein>
    <submittedName>
        <fullName evidence="2">Heterokaryon incompatibility protein-domain-containing protein</fullName>
    </submittedName>
</protein>
<name>A0AA40A3A2_9PEZI</name>
<reference evidence="2" key="1">
    <citation type="submission" date="2023-06" db="EMBL/GenBank/DDBJ databases">
        <title>Genome-scale phylogeny and comparative genomics of the fungal order Sordariales.</title>
        <authorList>
            <consortium name="Lawrence Berkeley National Laboratory"/>
            <person name="Hensen N."/>
            <person name="Bonometti L."/>
            <person name="Westerberg I."/>
            <person name="Brannstrom I.O."/>
            <person name="Guillou S."/>
            <person name="Cros-Aarteil S."/>
            <person name="Calhoun S."/>
            <person name="Haridas S."/>
            <person name="Kuo A."/>
            <person name="Mondo S."/>
            <person name="Pangilinan J."/>
            <person name="Riley R."/>
            <person name="Labutti K."/>
            <person name="Andreopoulos B."/>
            <person name="Lipzen A."/>
            <person name="Chen C."/>
            <person name="Yanf M."/>
            <person name="Daum C."/>
            <person name="Ng V."/>
            <person name="Clum A."/>
            <person name="Steindorff A."/>
            <person name="Ohm R."/>
            <person name="Martin F."/>
            <person name="Silar P."/>
            <person name="Natvig D."/>
            <person name="Lalanne C."/>
            <person name="Gautier V."/>
            <person name="Ament-Velasquez S.L."/>
            <person name="Kruys A."/>
            <person name="Hutchinson M.I."/>
            <person name="Powell A.J."/>
            <person name="Barry K."/>
            <person name="Miller A.N."/>
            <person name="Grigoriev I.V."/>
            <person name="Debuchy R."/>
            <person name="Gladieux P."/>
            <person name="Thoren M.H."/>
            <person name="Johannesson H."/>
        </authorList>
    </citation>
    <scope>NUCLEOTIDE SEQUENCE</scope>
    <source>
        <strain evidence="2">SMH4607-1</strain>
    </source>
</reference>
<dbReference type="Proteomes" id="UP001172102">
    <property type="component" value="Unassembled WGS sequence"/>
</dbReference>
<evidence type="ECO:0000259" key="1">
    <source>
        <dbReference type="Pfam" id="PF06985"/>
    </source>
</evidence>
<dbReference type="EMBL" id="JAUKUA010000006">
    <property type="protein sequence ID" value="KAK0708494.1"/>
    <property type="molecule type" value="Genomic_DNA"/>
</dbReference>
<dbReference type="Pfam" id="PF06985">
    <property type="entry name" value="HET"/>
    <property type="match status" value="1"/>
</dbReference>
<dbReference type="PANTHER" id="PTHR10622">
    <property type="entry name" value="HET DOMAIN-CONTAINING PROTEIN"/>
    <property type="match status" value="1"/>
</dbReference>
<dbReference type="AlphaFoldDB" id="A0AA40A3A2"/>
<comment type="caution">
    <text evidence="2">The sequence shown here is derived from an EMBL/GenBank/DDBJ whole genome shotgun (WGS) entry which is preliminary data.</text>
</comment>
<gene>
    <name evidence="2" type="ORF">B0H67DRAFT_442675</name>
</gene>
<dbReference type="InterPro" id="IPR010730">
    <property type="entry name" value="HET"/>
</dbReference>
<keyword evidence="3" id="KW-1185">Reference proteome</keyword>
<evidence type="ECO:0000313" key="2">
    <source>
        <dbReference type="EMBL" id="KAK0708494.1"/>
    </source>
</evidence>
<dbReference type="PANTHER" id="PTHR10622:SF12">
    <property type="entry name" value="HET DOMAIN-CONTAINING PROTEIN"/>
    <property type="match status" value="1"/>
</dbReference>
<accession>A0AA40A3A2</accession>
<evidence type="ECO:0000313" key="3">
    <source>
        <dbReference type="Proteomes" id="UP001172102"/>
    </source>
</evidence>
<organism evidence="2 3">
    <name type="scientific">Lasiosphaeris hirsuta</name>
    <dbReference type="NCBI Taxonomy" id="260670"/>
    <lineage>
        <taxon>Eukaryota</taxon>
        <taxon>Fungi</taxon>
        <taxon>Dikarya</taxon>
        <taxon>Ascomycota</taxon>
        <taxon>Pezizomycotina</taxon>
        <taxon>Sordariomycetes</taxon>
        <taxon>Sordariomycetidae</taxon>
        <taxon>Sordariales</taxon>
        <taxon>Lasiosphaeriaceae</taxon>
        <taxon>Lasiosphaeris</taxon>
    </lineage>
</organism>
<feature type="non-terminal residue" evidence="2">
    <location>
        <position position="293"/>
    </location>
</feature>
<sequence>MWLVNTATLRLEFFNDADDVAYVILSHTWGPGEVVFEDMNDLDAARTKAGWDKIQTTCEIASTHGYHFAWIDTCCIDKSSSAELSEAINAMFSWYRKAALCYAYLSDLHLQPEADNLETSLRPCRWFTRGWTLQELIAPVNIHFYDASWNLVTSKHEATAVISRITGVDVAVLEDMTNLTEIPVGRRMAWASQRQTTRVEDMAYCLLGIFDISMPPLYGEGHKAFLRLQEEVARQSNDLTLFAWEQEQAQTLQYRAIFAKSPLEFRNCSYLKALPPRFDAANEFSLTNRGLRI</sequence>
<proteinExistence type="predicted"/>
<feature type="domain" description="Heterokaryon incompatibility" evidence="1">
    <location>
        <begin position="22"/>
        <end position="107"/>
    </location>
</feature>